<keyword evidence="5" id="KW-1185">Reference proteome</keyword>
<evidence type="ECO:0000259" key="3">
    <source>
        <dbReference type="Pfam" id="PF00724"/>
    </source>
</evidence>
<evidence type="ECO:0000256" key="1">
    <source>
        <dbReference type="ARBA" id="ARBA00022630"/>
    </source>
</evidence>
<dbReference type="InterPro" id="IPR013785">
    <property type="entry name" value="Aldolase_TIM"/>
</dbReference>
<proteinExistence type="predicted"/>
<organism evidence="4 5">
    <name type="scientific">Williamwhitmania taraxaci</name>
    <dbReference type="NCBI Taxonomy" id="1640674"/>
    <lineage>
        <taxon>Bacteria</taxon>
        <taxon>Pseudomonadati</taxon>
        <taxon>Bacteroidota</taxon>
        <taxon>Bacteroidia</taxon>
        <taxon>Bacteroidales</taxon>
        <taxon>Williamwhitmaniaceae</taxon>
        <taxon>Williamwhitmania</taxon>
    </lineage>
</organism>
<gene>
    <name evidence="4" type="ORF">SAMN05216323_106026</name>
</gene>
<keyword evidence="1" id="KW-0285">Flavoprotein</keyword>
<dbReference type="SUPFAM" id="SSF51395">
    <property type="entry name" value="FMN-linked oxidoreductases"/>
    <property type="match status" value="1"/>
</dbReference>
<dbReference type="AlphaFoldDB" id="A0A1G6QFY9"/>
<dbReference type="GO" id="GO:0010181">
    <property type="term" value="F:FMN binding"/>
    <property type="evidence" value="ECO:0007669"/>
    <property type="project" value="InterPro"/>
</dbReference>
<evidence type="ECO:0000313" key="5">
    <source>
        <dbReference type="Proteomes" id="UP000199452"/>
    </source>
</evidence>
<dbReference type="RefSeq" id="WP_092439957.1">
    <property type="nucleotide sequence ID" value="NZ_FMYP01000060.1"/>
</dbReference>
<sequence>MITTDTIFTPFRFPISGIELSNRIVMAPMTTYSGNPDGTVSDEELAYYKRRSKGLGMVVTACAYVIPHGKGFFGQIGAHSDAMIPSLTLMAKTIKADGAKAILQIYHGGRMSPAAEVPGGVVLSASNIPSIREGAALPVAMTEEQILETIEAFGEATRRAIAAGFDGVEIHGANTYLLQQFFSPHANRRSDRWGGDVAKRMAFPLAVTNSVVDAVAKYAKRPFVVGYRLSPEEVENPGITIEDTLMLVDALALQKLDYLHISTMDLWGPSMRNAADTKPRTLIINERVGDRIPVIGVGSIKTAENAQSVMEAGIPLVALGRELLMEPDWETKVNGGTESLRVTLSLKSQHNLVIPDPMWNAMVNYKGWFPIVE</sequence>
<dbReference type="Pfam" id="PF00724">
    <property type="entry name" value="Oxidored_FMN"/>
    <property type="match status" value="1"/>
</dbReference>
<name>A0A1G6QFY9_9BACT</name>
<dbReference type="PANTHER" id="PTHR43656:SF2">
    <property type="entry name" value="BINDING OXIDOREDUCTASE, PUTATIVE (AFU_ORTHOLOGUE AFUA_2G08260)-RELATED"/>
    <property type="match status" value="1"/>
</dbReference>
<feature type="domain" description="NADH:flavin oxidoreductase/NADH oxidase N-terminal" evidence="3">
    <location>
        <begin position="7"/>
        <end position="336"/>
    </location>
</feature>
<dbReference type="InterPro" id="IPR001155">
    <property type="entry name" value="OxRdtase_FMN_N"/>
</dbReference>
<reference evidence="4 5" key="1">
    <citation type="submission" date="2016-09" db="EMBL/GenBank/DDBJ databases">
        <authorList>
            <person name="Capua I."/>
            <person name="De Benedictis P."/>
            <person name="Joannis T."/>
            <person name="Lombin L.H."/>
            <person name="Cattoli G."/>
        </authorList>
    </citation>
    <scope>NUCLEOTIDE SEQUENCE [LARGE SCALE GENOMIC DNA]</scope>
    <source>
        <strain evidence="4 5">A7P-90m</strain>
    </source>
</reference>
<dbReference type="Proteomes" id="UP000199452">
    <property type="component" value="Unassembled WGS sequence"/>
</dbReference>
<dbReference type="OrthoDB" id="9772736at2"/>
<accession>A0A1G6QFY9</accession>
<dbReference type="EMBL" id="FMYP01000060">
    <property type="protein sequence ID" value="SDC90607.1"/>
    <property type="molecule type" value="Genomic_DNA"/>
</dbReference>
<dbReference type="STRING" id="1640674.SAMN05216323_106026"/>
<evidence type="ECO:0000313" key="4">
    <source>
        <dbReference type="EMBL" id="SDC90607.1"/>
    </source>
</evidence>
<keyword evidence="2" id="KW-0560">Oxidoreductase</keyword>
<evidence type="ECO:0000256" key="2">
    <source>
        <dbReference type="ARBA" id="ARBA00023002"/>
    </source>
</evidence>
<dbReference type="Gene3D" id="3.20.20.70">
    <property type="entry name" value="Aldolase class I"/>
    <property type="match status" value="1"/>
</dbReference>
<dbReference type="PANTHER" id="PTHR43656">
    <property type="entry name" value="BINDING OXIDOREDUCTASE, PUTATIVE (AFU_ORTHOLOGUE AFUA_2G08260)-RELATED"/>
    <property type="match status" value="1"/>
</dbReference>
<dbReference type="CDD" id="cd04735">
    <property type="entry name" value="OYE_like_4_FMN"/>
    <property type="match status" value="1"/>
</dbReference>
<dbReference type="GO" id="GO:0016491">
    <property type="term" value="F:oxidoreductase activity"/>
    <property type="evidence" value="ECO:0007669"/>
    <property type="project" value="UniProtKB-KW"/>
</dbReference>
<protein>
    <submittedName>
        <fullName evidence="4">2,4-dienoyl-CoA reductase</fullName>
    </submittedName>
</protein>
<dbReference type="InterPro" id="IPR051799">
    <property type="entry name" value="NADH_flavin_oxidoreductase"/>
</dbReference>